<name>A0AA88I292_ARTSF</name>
<evidence type="ECO:0000313" key="4">
    <source>
        <dbReference type="EMBL" id="KAK2721553.1"/>
    </source>
</evidence>
<dbReference type="Pfam" id="PF07855">
    <property type="entry name" value="ATG101"/>
    <property type="match status" value="1"/>
</dbReference>
<evidence type="ECO:0000256" key="1">
    <source>
        <dbReference type="ARBA" id="ARBA00007130"/>
    </source>
</evidence>
<keyword evidence="5" id="KW-1185">Reference proteome</keyword>
<dbReference type="GO" id="GO:0019901">
    <property type="term" value="F:protein kinase binding"/>
    <property type="evidence" value="ECO:0007669"/>
    <property type="project" value="TreeGrafter"/>
</dbReference>
<organism evidence="4 5">
    <name type="scientific">Artemia franciscana</name>
    <name type="common">Brine shrimp</name>
    <name type="synonym">Artemia sanfranciscana</name>
    <dbReference type="NCBI Taxonomy" id="6661"/>
    <lineage>
        <taxon>Eukaryota</taxon>
        <taxon>Metazoa</taxon>
        <taxon>Ecdysozoa</taxon>
        <taxon>Arthropoda</taxon>
        <taxon>Crustacea</taxon>
        <taxon>Branchiopoda</taxon>
        <taxon>Anostraca</taxon>
        <taxon>Artemiidae</taxon>
        <taxon>Artemia</taxon>
    </lineage>
</organism>
<dbReference type="EMBL" id="JAVRJZ010000006">
    <property type="protein sequence ID" value="KAK2721553.1"/>
    <property type="molecule type" value="Genomic_DNA"/>
</dbReference>
<evidence type="ECO:0000256" key="2">
    <source>
        <dbReference type="ARBA" id="ARBA00018874"/>
    </source>
</evidence>
<dbReference type="PANTHER" id="PTHR13292">
    <property type="entry name" value="AUTOPHAGY-RELATED PROTEIN 101"/>
    <property type="match status" value="1"/>
</dbReference>
<evidence type="ECO:0000256" key="3">
    <source>
        <dbReference type="ARBA" id="ARBA00023006"/>
    </source>
</evidence>
<dbReference type="GO" id="GO:0000045">
    <property type="term" value="P:autophagosome assembly"/>
    <property type="evidence" value="ECO:0007669"/>
    <property type="project" value="TreeGrafter"/>
</dbReference>
<dbReference type="AlphaFoldDB" id="A0AA88I292"/>
<comment type="similarity">
    <text evidence="1">Belongs to the ATG101 family.</text>
</comment>
<comment type="caution">
    <text evidence="4">The sequence shown here is derived from an EMBL/GenBank/DDBJ whole genome shotgun (WGS) entry which is preliminary data.</text>
</comment>
<sequence>MNARRQTFELTLEGRQVPEAVSSLFSTVLLHRTLGRFHYKKEDSYSIGTIGYEDVDCDFIDFTYVRCSSPELNDVVQRHVTSFTDTLQNLDGQRMGHISLTFFQTRKARWPFPRESTPWEVWTVQVEAVSLQTEHERQVLREKLVDELTEKVFLVAAAMNRPDFVPKMPSQSELDYVFDTSFSDVQPYLFEISHETVGSKNVSVSSTVRKLLKDTLSI</sequence>
<gene>
    <name evidence="4" type="ORF">QYM36_003745</name>
</gene>
<dbReference type="GO" id="GO:1990316">
    <property type="term" value="C:Atg1/ULK1 kinase complex"/>
    <property type="evidence" value="ECO:0007669"/>
    <property type="project" value="TreeGrafter"/>
</dbReference>
<protein>
    <recommendedName>
        <fullName evidence="2">Autophagy-related protein 101</fullName>
    </recommendedName>
</protein>
<dbReference type="Proteomes" id="UP001187531">
    <property type="component" value="Unassembled WGS sequence"/>
</dbReference>
<accession>A0AA88I292</accession>
<reference evidence="4" key="1">
    <citation type="submission" date="2023-07" db="EMBL/GenBank/DDBJ databases">
        <title>Chromosome-level genome assembly of Artemia franciscana.</title>
        <authorList>
            <person name="Jo E."/>
        </authorList>
    </citation>
    <scope>NUCLEOTIDE SEQUENCE</scope>
    <source>
        <tissue evidence="4">Whole body</tissue>
    </source>
</reference>
<dbReference type="InterPro" id="IPR012445">
    <property type="entry name" value="ATG101"/>
</dbReference>
<evidence type="ECO:0000313" key="5">
    <source>
        <dbReference type="Proteomes" id="UP001187531"/>
    </source>
</evidence>
<dbReference type="GO" id="GO:0000407">
    <property type="term" value="C:phagophore assembly site"/>
    <property type="evidence" value="ECO:0007669"/>
    <property type="project" value="TreeGrafter"/>
</dbReference>
<keyword evidence="3" id="KW-0072">Autophagy</keyword>
<proteinExistence type="inferred from homology"/>
<dbReference type="PANTHER" id="PTHR13292:SF0">
    <property type="entry name" value="AUTOPHAGY-RELATED PROTEIN 101"/>
    <property type="match status" value="1"/>
</dbReference>